<evidence type="ECO:0000313" key="2">
    <source>
        <dbReference type="EMBL" id="RAJ95870.1"/>
    </source>
</evidence>
<keyword evidence="1" id="KW-0472">Membrane</keyword>
<evidence type="ECO:0000256" key="1">
    <source>
        <dbReference type="SAM" id="Phobius"/>
    </source>
</evidence>
<dbReference type="OrthoDB" id="9802763at2"/>
<comment type="caution">
    <text evidence="2">The sequence shown here is derived from an EMBL/GenBank/DDBJ whole genome shotgun (WGS) entry which is preliminary data.</text>
</comment>
<dbReference type="EMBL" id="QLMC01000004">
    <property type="protein sequence ID" value="RAJ95870.1"/>
    <property type="molecule type" value="Genomic_DNA"/>
</dbReference>
<gene>
    <name evidence="2" type="ORF">LX87_03620</name>
</gene>
<dbReference type="InterPro" id="IPR004714">
    <property type="entry name" value="Cyt_oxidase_maturation_cbb3"/>
</dbReference>
<protein>
    <submittedName>
        <fullName evidence="2">Cbb3-type cytochrome oxidase maturation protein</fullName>
    </submittedName>
</protein>
<keyword evidence="1" id="KW-0812">Transmembrane</keyword>
<sequence>MNIIFFMIGISLLLALGFFGAFLWAMRSGQQDDLYTPSMRILLEDKEPTTTDTPA</sequence>
<accession>A0A327WTY0</accession>
<proteinExistence type="predicted"/>
<dbReference type="PANTHER" id="PTHR41532:SF1">
    <property type="entry name" value="FIXS PROTEIN"/>
    <property type="match status" value="1"/>
</dbReference>
<name>A0A327WTY0_LARAB</name>
<feature type="transmembrane region" description="Helical" evidence="1">
    <location>
        <begin position="6"/>
        <end position="25"/>
    </location>
</feature>
<dbReference type="Pfam" id="PF03597">
    <property type="entry name" value="FixS"/>
    <property type="match status" value="1"/>
</dbReference>
<reference evidence="2 3" key="1">
    <citation type="submission" date="2018-06" db="EMBL/GenBank/DDBJ databases">
        <title>Genomic Encyclopedia of Archaeal and Bacterial Type Strains, Phase II (KMG-II): from individual species to whole genera.</title>
        <authorList>
            <person name="Goeker M."/>
        </authorList>
    </citation>
    <scope>NUCLEOTIDE SEQUENCE [LARGE SCALE GENOMIC DNA]</scope>
    <source>
        <strain evidence="2 3">DSM 21851</strain>
    </source>
</reference>
<dbReference type="RefSeq" id="WP_111629648.1">
    <property type="nucleotide sequence ID" value="NZ_QLMC01000004.1"/>
</dbReference>
<dbReference type="AlphaFoldDB" id="A0A327WTY0"/>
<dbReference type="NCBIfam" id="TIGR00847">
    <property type="entry name" value="ccoS"/>
    <property type="match status" value="1"/>
</dbReference>
<dbReference type="Proteomes" id="UP000248790">
    <property type="component" value="Unassembled WGS sequence"/>
</dbReference>
<evidence type="ECO:0000313" key="3">
    <source>
        <dbReference type="Proteomes" id="UP000248790"/>
    </source>
</evidence>
<keyword evidence="3" id="KW-1185">Reference proteome</keyword>
<organism evidence="2 3">
    <name type="scientific">Larkinella arboricola</name>
    <dbReference type="NCBI Taxonomy" id="643671"/>
    <lineage>
        <taxon>Bacteria</taxon>
        <taxon>Pseudomonadati</taxon>
        <taxon>Bacteroidota</taxon>
        <taxon>Cytophagia</taxon>
        <taxon>Cytophagales</taxon>
        <taxon>Spirosomataceae</taxon>
        <taxon>Larkinella</taxon>
    </lineage>
</organism>
<dbReference type="PANTHER" id="PTHR41532">
    <property type="entry name" value="FIXS PROTEIN"/>
    <property type="match status" value="1"/>
</dbReference>
<keyword evidence="1" id="KW-1133">Transmembrane helix</keyword>